<dbReference type="Gene3D" id="1.10.340.70">
    <property type="match status" value="1"/>
</dbReference>
<dbReference type="InterPro" id="IPR041588">
    <property type="entry name" value="Integrase_H2C2"/>
</dbReference>
<feature type="domain" description="Integrase catalytic" evidence="1">
    <location>
        <begin position="1022"/>
        <end position="1181"/>
    </location>
</feature>
<evidence type="ECO:0000313" key="2">
    <source>
        <dbReference type="EMBL" id="KAK1436631.1"/>
    </source>
</evidence>
<name>A0AAD8LCN1_TARER</name>
<dbReference type="InterPro" id="IPR001584">
    <property type="entry name" value="Integrase_cat-core"/>
</dbReference>
<dbReference type="GO" id="GO:0004523">
    <property type="term" value="F:RNA-DNA hybrid ribonuclease activity"/>
    <property type="evidence" value="ECO:0007669"/>
    <property type="project" value="InterPro"/>
</dbReference>
<reference evidence="2" key="1">
    <citation type="journal article" date="2023" name="bioRxiv">
        <title>Improved chromosome-level genome assembly for marigold (Tagetes erecta).</title>
        <authorList>
            <person name="Jiang F."/>
            <person name="Yuan L."/>
            <person name="Wang S."/>
            <person name="Wang H."/>
            <person name="Xu D."/>
            <person name="Wang A."/>
            <person name="Fan W."/>
        </authorList>
    </citation>
    <scope>NUCLEOTIDE SEQUENCE</scope>
    <source>
        <strain evidence="2">WSJ</strain>
        <tissue evidence="2">Leaf</tissue>
    </source>
</reference>
<dbReference type="InterPro" id="IPR012337">
    <property type="entry name" value="RNaseH-like_sf"/>
</dbReference>
<dbReference type="Gene3D" id="3.30.420.10">
    <property type="entry name" value="Ribonuclease H-like superfamily/Ribonuclease H"/>
    <property type="match status" value="2"/>
</dbReference>
<dbReference type="InterPro" id="IPR002156">
    <property type="entry name" value="RNaseH_domain"/>
</dbReference>
<protein>
    <recommendedName>
        <fullName evidence="1">Integrase catalytic domain-containing protein</fullName>
    </recommendedName>
</protein>
<accession>A0AAD8LCN1</accession>
<dbReference type="SUPFAM" id="SSF56672">
    <property type="entry name" value="DNA/RNA polymerases"/>
    <property type="match status" value="1"/>
</dbReference>
<dbReference type="PANTHER" id="PTHR48475">
    <property type="entry name" value="RIBONUCLEASE H"/>
    <property type="match status" value="1"/>
</dbReference>
<dbReference type="CDD" id="cd09279">
    <property type="entry name" value="RNase_HI_like"/>
    <property type="match status" value="1"/>
</dbReference>
<dbReference type="PANTHER" id="PTHR48475:SF2">
    <property type="entry name" value="RIBONUCLEASE H"/>
    <property type="match status" value="1"/>
</dbReference>
<dbReference type="InterPro" id="IPR036397">
    <property type="entry name" value="RNaseH_sf"/>
</dbReference>
<evidence type="ECO:0000313" key="3">
    <source>
        <dbReference type="Proteomes" id="UP001229421"/>
    </source>
</evidence>
<gene>
    <name evidence="2" type="ORF">QVD17_02413</name>
</gene>
<dbReference type="Gene3D" id="3.30.70.270">
    <property type="match status" value="2"/>
</dbReference>
<dbReference type="GO" id="GO:0015074">
    <property type="term" value="P:DNA integration"/>
    <property type="evidence" value="ECO:0007669"/>
    <property type="project" value="InterPro"/>
</dbReference>
<dbReference type="EMBL" id="JAUHHV010000001">
    <property type="protein sequence ID" value="KAK1436631.1"/>
    <property type="molecule type" value="Genomic_DNA"/>
</dbReference>
<dbReference type="Pfam" id="PF17919">
    <property type="entry name" value="RT_RNaseH_2"/>
    <property type="match status" value="1"/>
</dbReference>
<proteinExistence type="predicted"/>
<keyword evidence="3" id="KW-1185">Reference proteome</keyword>
<dbReference type="InterPro" id="IPR043502">
    <property type="entry name" value="DNA/RNA_pol_sf"/>
</dbReference>
<dbReference type="Pfam" id="PF00078">
    <property type="entry name" value="RVT_1"/>
    <property type="match status" value="1"/>
</dbReference>
<dbReference type="InterPro" id="IPR000477">
    <property type="entry name" value="RT_dom"/>
</dbReference>
<organism evidence="2 3">
    <name type="scientific">Tagetes erecta</name>
    <name type="common">African marigold</name>
    <dbReference type="NCBI Taxonomy" id="13708"/>
    <lineage>
        <taxon>Eukaryota</taxon>
        <taxon>Viridiplantae</taxon>
        <taxon>Streptophyta</taxon>
        <taxon>Embryophyta</taxon>
        <taxon>Tracheophyta</taxon>
        <taxon>Spermatophyta</taxon>
        <taxon>Magnoliopsida</taxon>
        <taxon>eudicotyledons</taxon>
        <taxon>Gunneridae</taxon>
        <taxon>Pentapetalae</taxon>
        <taxon>asterids</taxon>
        <taxon>campanulids</taxon>
        <taxon>Asterales</taxon>
        <taxon>Asteraceae</taxon>
        <taxon>Asteroideae</taxon>
        <taxon>Heliantheae alliance</taxon>
        <taxon>Tageteae</taxon>
        <taxon>Tagetes</taxon>
    </lineage>
</organism>
<dbReference type="Proteomes" id="UP001229421">
    <property type="component" value="Unassembled WGS sequence"/>
</dbReference>
<dbReference type="CDD" id="cd01647">
    <property type="entry name" value="RT_LTR"/>
    <property type="match status" value="1"/>
</dbReference>
<evidence type="ECO:0000259" key="1">
    <source>
        <dbReference type="PROSITE" id="PS50994"/>
    </source>
</evidence>
<dbReference type="Pfam" id="PF00665">
    <property type="entry name" value="rve"/>
    <property type="match status" value="1"/>
</dbReference>
<dbReference type="Pfam" id="PF17921">
    <property type="entry name" value="Integrase_H2C2"/>
    <property type="match status" value="1"/>
</dbReference>
<comment type="caution">
    <text evidence="2">The sequence shown here is derived from an EMBL/GenBank/DDBJ whole genome shotgun (WGS) entry which is preliminary data.</text>
</comment>
<dbReference type="GO" id="GO:0003676">
    <property type="term" value="F:nucleic acid binding"/>
    <property type="evidence" value="ECO:0007669"/>
    <property type="project" value="InterPro"/>
</dbReference>
<dbReference type="PROSITE" id="PS50994">
    <property type="entry name" value="INTEGRASE"/>
    <property type="match status" value="1"/>
</dbReference>
<dbReference type="SUPFAM" id="SSF53098">
    <property type="entry name" value="Ribonuclease H-like"/>
    <property type="match status" value="2"/>
</dbReference>
<dbReference type="Gene3D" id="3.10.10.10">
    <property type="entry name" value="HIV Type 1 Reverse Transcriptase, subunit A, domain 1"/>
    <property type="match status" value="1"/>
</dbReference>
<dbReference type="InterPro" id="IPR043128">
    <property type="entry name" value="Rev_trsase/Diguanyl_cyclase"/>
</dbReference>
<sequence>MIRYTGQHPRFIQYTELSKTPRQILATEGVIFPTPVKQRPTANKNSTKFCEYHRDKGHDTDECWILKQEIEKAVKTGRLAHLVKVIKDGKGDSGIHKVIGMVQLGEGNFEKNMKRAGSNVEKWMYQEICFPAIGPDEQLDEEIQQLLLPVNAPLQSFSGEMVRPVGQLTLMVTVGYGKLVRTLPMTFLVVKACSIHNIILGRSGIRALGAVASTVHGAIKFPTPKGLATMVTESTVQVAEVRHTGGGLEGSFSNEVKKEASEQWVINDCFPEQKIEVGTGLSEEIKLKLWDLLTSSLDVFAWQPSDMKGVPRKYAEHKLQVYDSKKPVQQKKRNMGAERSKAVMIEVKKLVEADILRPVQYQTWVANPVMVKKSDNSWRMCIDFKDLNNACPKDCYPLPDIDERVEAVAGFKFKCFLDAYKGYHQIQMCKEDEDKTAFVTKEGLFCYTKMPFGLKNAGATYQKLMDETFRPQYGRNLEAYVDDVVIKSDSGEQMIDDIKETFGRLRKIHMRLNPKKCSFGMKSGKFLGMMVDSDGIGVNPSKVEAVLKMVAPSSVKDIMVLNGRLVAIQRFLAKAAERSLPFMKVLKQSLGKNDFKWTKEAGEAFEELKKHLCALPKLAAPKVGERLYLYLAVARSAVSSVLMVDREGAQIPIYYISRVLKEYEERYSVLENLALSLVYASRRLRRYFQAHTVTVLTNQPIQQVLKKPEMSGRLVKWAIELGPFEIEFKPRISFKGQVLADFLAEVPEGEEVATFEEVASELKEWTLHTDGASNEEGCGAGLILYEAFLAGLRLAHKVGAKRMKVYVDSLLIANQVSGEYEAKDENMAKYLERAKALLRSFDACEVFHISRSKNKKADALSKLASVAFEHLAKEVRVEVLKRPSIQIVDVCVVDVAPDNWMTPIIEFLVHGREPQDKAEARKIKIRSLQYQMVDGALYRRTFLGPLLRCLDSEEASYVIREIHWRICGIHAGPRMVIAKVINAGYYWPGMHRSAVAELQSCMDCQKHASVSLRPKNDMIPVTAAWPFQKWGIDIVGPFPVSSGRVKFILVAVDYFTKWVEAKPLIKITGPHVKTFVWEHIVCRFGLPLYIVSDNGRQFADNPFKKWCEDLHIQQVFASVAHPQANGQVERANRSIVEGIKVRLSASGSGWADELAHVLWAHRTMPKTSTGETPFSLTYGTEAVIPVEIGMPTRRMLQGGDNEQALKENLDLLEERREVAAIREAKYKKQIERYYNKRVVKRVFKEGEYVFRCNEASRVQSTGKLGPRWEGPYVIKKVAGKGAYMLQTIEGLPVARTWNGIHLKKCYL</sequence>
<dbReference type="Pfam" id="PF13456">
    <property type="entry name" value="RVT_3"/>
    <property type="match status" value="1"/>
</dbReference>
<dbReference type="InterPro" id="IPR041577">
    <property type="entry name" value="RT_RNaseH_2"/>
</dbReference>